<proteinExistence type="predicted"/>
<dbReference type="RefSeq" id="WP_274141500.1">
    <property type="nucleotide sequence ID" value="NZ_JAJUBB010000004.1"/>
</dbReference>
<reference evidence="1" key="1">
    <citation type="submission" date="2021-12" db="EMBL/GenBank/DDBJ databases">
        <title>Enterovibrio ZSDZ35 sp. nov. and Enterovibrio ZSDZ42 sp. nov., isolated from coastal seawater in Qingdao.</title>
        <authorList>
            <person name="Zhang P."/>
        </authorList>
    </citation>
    <scope>NUCLEOTIDE SEQUENCE</scope>
    <source>
        <strain evidence="1">ZSDZ35</strain>
    </source>
</reference>
<protein>
    <submittedName>
        <fullName evidence="1">DUF2589 domain-containing protein</fullName>
    </submittedName>
</protein>
<keyword evidence="2" id="KW-1185">Reference proteome</keyword>
<dbReference type="Pfam" id="PF11655">
    <property type="entry name" value="DUF2589"/>
    <property type="match status" value="1"/>
</dbReference>
<evidence type="ECO:0000313" key="2">
    <source>
        <dbReference type="Proteomes" id="UP001149821"/>
    </source>
</evidence>
<name>A0ABT5QKZ2_9GAMM</name>
<comment type="caution">
    <text evidence="1">The sequence shown here is derived from an EMBL/GenBank/DDBJ whole genome shotgun (WGS) entry which is preliminary data.</text>
</comment>
<organism evidence="1 2">
    <name type="scientific">Enterovibrio qingdaonensis</name>
    <dbReference type="NCBI Taxonomy" id="2899818"/>
    <lineage>
        <taxon>Bacteria</taxon>
        <taxon>Pseudomonadati</taxon>
        <taxon>Pseudomonadota</taxon>
        <taxon>Gammaproteobacteria</taxon>
        <taxon>Vibrionales</taxon>
        <taxon>Vibrionaceae</taxon>
        <taxon>Enterovibrio</taxon>
    </lineage>
</organism>
<accession>A0ABT5QKZ2</accession>
<dbReference type="InterPro" id="IPR024510">
    <property type="entry name" value="DUF2589"/>
</dbReference>
<dbReference type="Proteomes" id="UP001149821">
    <property type="component" value="Unassembled WGS sequence"/>
</dbReference>
<evidence type="ECO:0000313" key="1">
    <source>
        <dbReference type="EMBL" id="MDD1781155.1"/>
    </source>
</evidence>
<gene>
    <name evidence="1" type="ORF">LRP49_08045</name>
</gene>
<dbReference type="EMBL" id="JAJUBB010000004">
    <property type="protein sequence ID" value="MDD1781155.1"/>
    <property type="molecule type" value="Genomic_DNA"/>
</dbReference>
<sequence>MIKFQALMQAIQKSIHSAAQAVESEGIKHVDKFFDQIPSDKYHAHQNQAKRLSEAHEALDRQDTEKANSLLKEFNEVSESSKHIAPEQEMIHRPKMVAMAFPRQGKNGEIEKTIVNVPLITLCPISSPRIKEVHFEAELEVTADDNDELHVAFRPLGGNQAENQVRPDDTNTKIAITLVGHEPPKGLQKVIEGYEKALRAQIPG</sequence>